<protein>
    <submittedName>
        <fullName evidence="2">Uncharacterized protein</fullName>
    </submittedName>
</protein>
<sequence length="160" mass="18078">MRKARRSQTLTEEGPYKNPDERQNEEKLVTRAYQVGRRESTLKYSVRGMRSSISSSRNPHPKPNQSNNPRSHFNQGNNPHYFILMGWGGGYGPPGGAYPFMPPPMTLEMVPRFSGSGQGASLEDFLTAVEGYMSFYSPAPGDLRWALKMRTSELAREFVE</sequence>
<evidence type="ECO:0000313" key="3">
    <source>
        <dbReference type="Proteomes" id="UP000494165"/>
    </source>
</evidence>
<name>A0A8S1DZ51_9INSE</name>
<accession>A0A8S1DZ51</accession>
<comment type="caution">
    <text evidence="2">The sequence shown here is derived from an EMBL/GenBank/DDBJ whole genome shotgun (WGS) entry which is preliminary data.</text>
</comment>
<evidence type="ECO:0000313" key="2">
    <source>
        <dbReference type="EMBL" id="CAB3386477.1"/>
    </source>
</evidence>
<evidence type="ECO:0000256" key="1">
    <source>
        <dbReference type="SAM" id="MobiDB-lite"/>
    </source>
</evidence>
<dbReference type="AlphaFoldDB" id="A0A8S1DZ51"/>
<feature type="compositionally biased region" description="Basic and acidic residues" evidence="1">
    <location>
        <begin position="14"/>
        <end position="29"/>
    </location>
</feature>
<dbReference type="Proteomes" id="UP000494165">
    <property type="component" value="Unassembled WGS sequence"/>
</dbReference>
<gene>
    <name evidence="2" type="ORF">CLODIP_2_CD02095</name>
</gene>
<organism evidence="2 3">
    <name type="scientific">Cloeon dipterum</name>
    <dbReference type="NCBI Taxonomy" id="197152"/>
    <lineage>
        <taxon>Eukaryota</taxon>
        <taxon>Metazoa</taxon>
        <taxon>Ecdysozoa</taxon>
        <taxon>Arthropoda</taxon>
        <taxon>Hexapoda</taxon>
        <taxon>Insecta</taxon>
        <taxon>Pterygota</taxon>
        <taxon>Palaeoptera</taxon>
        <taxon>Ephemeroptera</taxon>
        <taxon>Pisciforma</taxon>
        <taxon>Baetidae</taxon>
        <taxon>Cloeon</taxon>
    </lineage>
</organism>
<reference evidence="2 3" key="1">
    <citation type="submission" date="2020-04" db="EMBL/GenBank/DDBJ databases">
        <authorList>
            <person name="Alioto T."/>
            <person name="Alioto T."/>
            <person name="Gomez Garrido J."/>
        </authorList>
    </citation>
    <scope>NUCLEOTIDE SEQUENCE [LARGE SCALE GENOMIC DNA]</scope>
</reference>
<dbReference type="EMBL" id="CADEPI010000485">
    <property type="protein sequence ID" value="CAB3386477.1"/>
    <property type="molecule type" value="Genomic_DNA"/>
</dbReference>
<keyword evidence="3" id="KW-1185">Reference proteome</keyword>
<proteinExistence type="predicted"/>
<feature type="compositionally biased region" description="Polar residues" evidence="1">
    <location>
        <begin position="63"/>
        <end position="77"/>
    </location>
</feature>
<feature type="region of interest" description="Disordered" evidence="1">
    <location>
        <begin position="1"/>
        <end position="77"/>
    </location>
</feature>
<feature type="compositionally biased region" description="Low complexity" evidence="1">
    <location>
        <begin position="45"/>
        <end position="57"/>
    </location>
</feature>